<dbReference type="EMBL" id="CALNXK010000160">
    <property type="protein sequence ID" value="CAH3171015.1"/>
    <property type="molecule type" value="Genomic_DNA"/>
</dbReference>
<gene>
    <name evidence="1" type="ORF">PLOB_00011513</name>
</gene>
<comment type="caution">
    <text evidence="1">The sequence shown here is derived from an EMBL/GenBank/DDBJ whole genome shotgun (WGS) entry which is preliminary data.</text>
</comment>
<accession>A0ABN8QYY2</accession>
<keyword evidence="2" id="KW-1185">Reference proteome</keyword>
<name>A0ABN8QYY2_9CNID</name>
<feature type="non-terminal residue" evidence="1">
    <location>
        <position position="1"/>
    </location>
</feature>
<proteinExistence type="predicted"/>
<protein>
    <recommendedName>
        <fullName evidence="3">Tesmin/TSO1-like CXC domain-containing protein</fullName>
    </recommendedName>
</protein>
<reference evidence="1 2" key="1">
    <citation type="submission" date="2022-05" db="EMBL/GenBank/DDBJ databases">
        <authorList>
            <consortium name="Genoscope - CEA"/>
            <person name="William W."/>
        </authorList>
    </citation>
    <scope>NUCLEOTIDE SEQUENCE [LARGE SCALE GENOMIC DNA]</scope>
</reference>
<sequence length="314" mass="35172">ISESYSPPPGRELVINGGFKDTLKVWSSDTSRQDIRELSSDHEEADTRIVLHARDVAARGYKQVNILCRDKDVLVLLLAHREQLCQEIWMFAGTSRQRRYIPVHKIPLSEEKRKSPLAFDAITGCDTTSQFYGVGKASAWKVFEDAPDLLEHHGEESQISADVLAKAQAFVCKLYNPGTQEVEINKERAAAFRKSKKDLDALPPTQDALILHTKRANYQTIVWNKALAPCPSLPKPEDSGWYYSEGLLKPKLMTLEEVSAACLQLAYCGCSREGGCCVNRRYTCVKLSLWCSKACKCGDRCRNDRNTAAEANEA</sequence>
<evidence type="ECO:0000313" key="2">
    <source>
        <dbReference type="Proteomes" id="UP001159405"/>
    </source>
</evidence>
<evidence type="ECO:0000313" key="1">
    <source>
        <dbReference type="EMBL" id="CAH3171015.1"/>
    </source>
</evidence>
<organism evidence="1 2">
    <name type="scientific">Porites lobata</name>
    <dbReference type="NCBI Taxonomy" id="104759"/>
    <lineage>
        <taxon>Eukaryota</taxon>
        <taxon>Metazoa</taxon>
        <taxon>Cnidaria</taxon>
        <taxon>Anthozoa</taxon>
        <taxon>Hexacorallia</taxon>
        <taxon>Scleractinia</taxon>
        <taxon>Fungiina</taxon>
        <taxon>Poritidae</taxon>
        <taxon>Porites</taxon>
    </lineage>
</organism>
<dbReference type="PANTHER" id="PTHR46704:SF1">
    <property type="entry name" value="TELOMERE LENGTH REGULATION PROTEIN TEL2 HOMOLOG"/>
    <property type="match status" value="1"/>
</dbReference>
<dbReference type="Proteomes" id="UP001159405">
    <property type="component" value="Unassembled WGS sequence"/>
</dbReference>
<dbReference type="PANTHER" id="PTHR46704">
    <property type="entry name" value="CXC DOMAIN-CONTAINING PROTEIN-RELATED"/>
    <property type="match status" value="1"/>
</dbReference>
<evidence type="ECO:0008006" key="3">
    <source>
        <dbReference type="Google" id="ProtNLM"/>
    </source>
</evidence>